<dbReference type="Gene3D" id="3.40.50.2000">
    <property type="entry name" value="Glycogen Phosphorylase B"/>
    <property type="match status" value="1"/>
</dbReference>
<dbReference type="EMBL" id="VLTN01000050">
    <property type="protein sequence ID" value="KAA0148751.1"/>
    <property type="molecule type" value="Genomic_DNA"/>
</dbReference>
<sequence>MASLGLGVELLTHNDAAGAGAALKRLAASQEGALVVLPSLHENQPFALADAAAAGACFVASDIWGHRSMLRALWDEADQSLLDRVLFPPSPQGLATALRRAAAGRVPLLGPPCAEGGGPDGRAAFVQRHRELGLLPGSVGDGGSTAASAGAKRRSGRDRGADAPASPAAPAARAIRPRVLVVVATTLPGAEAAPAVKAAIASVSAQQRRPALSGRAAEVMEVEVVVVAGGDWPADVAGGGSGGDASSPCGELMSLLEAGGGARRRVRCVQPAVVHSSSAAATAVNVALAIAASSPEGAATAEGGQGFCRAFGQHSGAGAADAEAPPDGPFELAVALDADAGQVLVPTALGSLLRASRANPEAAVVAGWGAEYAWTSERSPADAALLLVGGRQLPGAGPAAEAVPFGEAAAGGAAVLGLRASALAAWERVATRVALPRGSEASCLVAVPDDAWDGCGVEALLAALQWGRVGGAGALGPQGAAGSAPTGQWLVVVPQVLAWRGEARPAGGAAPWLGGEGVAEVRARCLLRAARSAAAASGFAPLATWMHYAASLYEASEPDKRVWDPSRS</sequence>
<gene>
    <name evidence="2" type="ORF">FNF29_06533</name>
</gene>
<keyword evidence="3" id="KW-1185">Reference proteome</keyword>
<comment type="caution">
    <text evidence="2">The sequence shown here is derived from an EMBL/GenBank/DDBJ whole genome shotgun (WGS) entry which is preliminary data.</text>
</comment>
<accession>A0A5A8CA84</accession>
<reference evidence="2 3" key="1">
    <citation type="submission" date="2019-07" db="EMBL/GenBank/DDBJ databases">
        <title>Genomes of Cafeteria roenbergensis.</title>
        <authorList>
            <person name="Fischer M.G."/>
            <person name="Hackl T."/>
            <person name="Roman M."/>
        </authorList>
    </citation>
    <scope>NUCLEOTIDE SEQUENCE [LARGE SCALE GENOMIC DNA]</scope>
    <source>
        <strain evidence="2 3">BVI</strain>
    </source>
</reference>
<evidence type="ECO:0000313" key="3">
    <source>
        <dbReference type="Proteomes" id="UP000323011"/>
    </source>
</evidence>
<feature type="region of interest" description="Disordered" evidence="1">
    <location>
        <begin position="136"/>
        <end position="170"/>
    </location>
</feature>
<evidence type="ECO:0000313" key="2">
    <source>
        <dbReference type="EMBL" id="KAA0148751.1"/>
    </source>
</evidence>
<name>A0A5A8CA84_CAFRO</name>
<evidence type="ECO:0000256" key="1">
    <source>
        <dbReference type="SAM" id="MobiDB-lite"/>
    </source>
</evidence>
<organism evidence="2 3">
    <name type="scientific">Cafeteria roenbergensis</name>
    <name type="common">Marine flagellate</name>
    <dbReference type="NCBI Taxonomy" id="33653"/>
    <lineage>
        <taxon>Eukaryota</taxon>
        <taxon>Sar</taxon>
        <taxon>Stramenopiles</taxon>
        <taxon>Bigyra</taxon>
        <taxon>Opalozoa</taxon>
        <taxon>Bicosoecida</taxon>
        <taxon>Cafeteriaceae</taxon>
        <taxon>Cafeteria</taxon>
    </lineage>
</organism>
<dbReference type="Proteomes" id="UP000323011">
    <property type="component" value="Unassembled WGS sequence"/>
</dbReference>
<dbReference type="AlphaFoldDB" id="A0A5A8CA84"/>
<dbReference type="SUPFAM" id="SSF53756">
    <property type="entry name" value="UDP-Glycosyltransferase/glycogen phosphorylase"/>
    <property type="match status" value="1"/>
</dbReference>
<proteinExistence type="predicted"/>
<protein>
    <submittedName>
        <fullName evidence="2">Uncharacterized protein</fullName>
    </submittedName>
</protein>